<accession>A0A1D1UVV7</accession>
<dbReference type="Proteomes" id="UP000186922">
    <property type="component" value="Unassembled WGS sequence"/>
</dbReference>
<dbReference type="GO" id="GO:0046982">
    <property type="term" value="F:protein heterodimerization activity"/>
    <property type="evidence" value="ECO:0007669"/>
    <property type="project" value="InterPro"/>
</dbReference>
<evidence type="ECO:0000313" key="4">
    <source>
        <dbReference type="Proteomes" id="UP000186922"/>
    </source>
</evidence>
<feature type="region of interest" description="Disordered" evidence="2">
    <location>
        <begin position="1"/>
        <end position="76"/>
    </location>
</feature>
<dbReference type="GO" id="GO:0003677">
    <property type="term" value="F:DNA binding"/>
    <property type="evidence" value="ECO:0007669"/>
    <property type="project" value="InterPro"/>
</dbReference>
<sequence length="147" mass="16673">MPRNKQTDPRRTDFVRLQPPLSHSEAPSTSGRPRSPASPLITPNSPHDRNPSTSNRASGRRQSQLEKSRRKLRQKPGILALQEIRRFQSQVQLLISKLPSHRLVREVTQKVVAERTRDSGSRGTGGTDYRFQSEALNAIHVRIILLQ</sequence>
<dbReference type="InterPro" id="IPR009072">
    <property type="entry name" value="Histone-fold"/>
</dbReference>
<dbReference type="Gene3D" id="1.10.20.10">
    <property type="entry name" value="Histone, subunit A"/>
    <property type="match status" value="1"/>
</dbReference>
<dbReference type="EMBL" id="BDGG01000002">
    <property type="protein sequence ID" value="GAU93804.1"/>
    <property type="molecule type" value="Genomic_DNA"/>
</dbReference>
<dbReference type="GO" id="GO:0000786">
    <property type="term" value="C:nucleosome"/>
    <property type="evidence" value="ECO:0007669"/>
    <property type="project" value="InterPro"/>
</dbReference>
<feature type="compositionally biased region" description="Polar residues" evidence="2">
    <location>
        <begin position="41"/>
        <end position="62"/>
    </location>
</feature>
<dbReference type="STRING" id="947166.A0A1D1UVV7"/>
<evidence type="ECO:0000256" key="1">
    <source>
        <dbReference type="ARBA" id="ARBA00010343"/>
    </source>
</evidence>
<dbReference type="AlphaFoldDB" id="A0A1D1UVV7"/>
<keyword evidence="4" id="KW-1185">Reference proteome</keyword>
<comment type="similarity">
    <text evidence="1">Belongs to the histone H3 family.</text>
</comment>
<dbReference type="SUPFAM" id="SSF47113">
    <property type="entry name" value="Histone-fold"/>
    <property type="match status" value="1"/>
</dbReference>
<gene>
    <name evidence="3" type="primary">RvY_05687-1</name>
    <name evidence="3" type="synonym">RvY_05687.1</name>
    <name evidence="3" type="ORF">RvY_05687</name>
</gene>
<proteinExistence type="inferred from homology"/>
<evidence type="ECO:0000313" key="3">
    <source>
        <dbReference type="EMBL" id="GAU93804.1"/>
    </source>
</evidence>
<organism evidence="3 4">
    <name type="scientific">Ramazzottius varieornatus</name>
    <name type="common">Water bear</name>
    <name type="synonym">Tardigrade</name>
    <dbReference type="NCBI Taxonomy" id="947166"/>
    <lineage>
        <taxon>Eukaryota</taxon>
        <taxon>Metazoa</taxon>
        <taxon>Ecdysozoa</taxon>
        <taxon>Tardigrada</taxon>
        <taxon>Eutardigrada</taxon>
        <taxon>Parachela</taxon>
        <taxon>Hypsibioidea</taxon>
        <taxon>Ramazzottiidae</taxon>
        <taxon>Ramazzottius</taxon>
    </lineage>
</organism>
<feature type="compositionally biased region" description="Basic and acidic residues" evidence="2">
    <location>
        <begin position="1"/>
        <end position="14"/>
    </location>
</feature>
<dbReference type="InterPro" id="IPR000164">
    <property type="entry name" value="Histone_H3/CENP-A"/>
</dbReference>
<dbReference type="GO" id="GO:0030527">
    <property type="term" value="F:structural constituent of chromatin"/>
    <property type="evidence" value="ECO:0007669"/>
    <property type="project" value="InterPro"/>
</dbReference>
<reference evidence="3 4" key="1">
    <citation type="journal article" date="2016" name="Nat. Commun.">
        <title>Extremotolerant tardigrade genome and improved radiotolerance of human cultured cells by tardigrade-unique protein.</title>
        <authorList>
            <person name="Hashimoto T."/>
            <person name="Horikawa D.D."/>
            <person name="Saito Y."/>
            <person name="Kuwahara H."/>
            <person name="Kozuka-Hata H."/>
            <person name="Shin-I T."/>
            <person name="Minakuchi Y."/>
            <person name="Ohishi K."/>
            <person name="Motoyama A."/>
            <person name="Aizu T."/>
            <person name="Enomoto A."/>
            <person name="Kondo K."/>
            <person name="Tanaka S."/>
            <person name="Hara Y."/>
            <person name="Koshikawa S."/>
            <person name="Sagara H."/>
            <person name="Miura T."/>
            <person name="Yokobori S."/>
            <person name="Miyagawa K."/>
            <person name="Suzuki Y."/>
            <person name="Kubo T."/>
            <person name="Oyama M."/>
            <person name="Kohara Y."/>
            <person name="Fujiyama A."/>
            <person name="Arakawa K."/>
            <person name="Katayama T."/>
            <person name="Toyoda A."/>
            <person name="Kunieda T."/>
        </authorList>
    </citation>
    <scope>NUCLEOTIDE SEQUENCE [LARGE SCALE GENOMIC DNA]</scope>
    <source>
        <strain evidence="3 4">YOKOZUNA-1</strain>
    </source>
</reference>
<dbReference type="PANTHER" id="PTHR11426">
    <property type="entry name" value="HISTONE H3"/>
    <property type="match status" value="1"/>
</dbReference>
<evidence type="ECO:0000256" key="2">
    <source>
        <dbReference type="SAM" id="MobiDB-lite"/>
    </source>
</evidence>
<name>A0A1D1UVV7_RAMVA</name>
<protein>
    <submittedName>
        <fullName evidence="3">Uncharacterized protein</fullName>
    </submittedName>
</protein>
<comment type="caution">
    <text evidence="3">The sequence shown here is derived from an EMBL/GenBank/DDBJ whole genome shotgun (WGS) entry which is preliminary data.</text>
</comment>